<protein>
    <submittedName>
        <fullName evidence="2">DnaB-like helicase C-terminal domain-containing protein</fullName>
    </submittedName>
</protein>
<name>A0ABV6DQG3_9BACL</name>
<dbReference type="SUPFAM" id="SSF52540">
    <property type="entry name" value="P-loop containing nucleoside triphosphate hydrolases"/>
    <property type="match status" value="1"/>
</dbReference>
<gene>
    <name evidence="2" type="ORF">ACFFK0_20990</name>
</gene>
<feature type="domain" description="SF4 helicase" evidence="1">
    <location>
        <begin position="253"/>
        <end position="506"/>
    </location>
</feature>
<dbReference type="InterPro" id="IPR050219">
    <property type="entry name" value="DnaG_primase"/>
</dbReference>
<comment type="caution">
    <text evidence="2">The sequence shown here is derived from an EMBL/GenBank/DDBJ whole genome shotgun (WGS) entry which is preliminary data.</text>
</comment>
<sequence length="506" mass="56482">MTADKLSIHSVRPVPDIEEMLVYYRKQLREEAYVYLERRGLSEETVEQFRIGYASGKIGFYVQDNPLGDYFDNRIIIPIIDADGTPVDLLGRCLDDHREPKYKSLYGMDEVLFNEAALADAEDVVLCNGVFDVLTLAQARIPAVCVPGYLPFKEKHARKLKEKRVFICLGNDEIGRRESGRIESLLQEQAKETYIVHLPEAVKDVNDLFLRAQNPLDVFVQIINRTMEESLLIPVAPDNKNATVYMEEYMKRHRGQVSSIRTGLSKLDEALFGGLGSGLYVLAGPGSSGKSMLMKQMADHIAEQNIPVVYVSWDMTSFELWARSIARLLSVEPQQVLAGKVAPERIAEANKTYAGYNRMLWTVECSLETTFDRVASSVERVAAIAGREPVLFIDHLQRIPLSSAEPGGNPATVAQHQAAVAYKLKQWSRERNTPVVAAVPLDGGQRAPGEAIEASADVVMLLRPLQPAADGHPVELELAKNRNGPLSRIDLTFYNHQAVFRDDTIT</sequence>
<dbReference type="Gene3D" id="3.40.50.300">
    <property type="entry name" value="P-loop containing nucleotide triphosphate hydrolases"/>
    <property type="match status" value="1"/>
</dbReference>
<dbReference type="RefSeq" id="WP_377472312.1">
    <property type="nucleotide sequence ID" value="NZ_JBHLWN010000077.1"/>
</dbReference>
<proteinExistence type="predicted"/>
<dbReference type="InterPro" id="IPR027417">
    <property type="entry name" value="P-loop_NTPase"/>
</dbReference>
<dbReference type="EMBL" id="JBHLWN010000077">
    <property type="protein sequence ID" value="MFC0214888.1"/>
    <property type="molecule type" value="Genomic_DNA"/>
</dbReference>
<evidence type="ECO:0000259" key="1">
    <source>
        <dbReference type="PROSITE" id="PS51199"/>
    </source>
</evidence>
<reference evidence="2 3" key="1">
    <citation type="submission" date="2024-09" db="EMBL/GenBank/DDBJ databases">
        <authorList>
            <person name="Sun Q."/>
            <person name="Mori K."/>
        </authorList>
    </citation>
    <scope>NUCLEOTIDE SEQUENCE [LARGE SCALE GENOMIC DNA]</scope>
    <source>
        <strain evidence="2 3">CCM 7759</strain>
    </source>
</reference>
<evidence type="ECO:0000313" key="3">
    <source>
        <dbReference type="Proteomes" id="UP001589776"/>
    </source>
</evidence>
<dbReference type="InterPro" id="IPR034154">
    <property type="entry name" value="TOPRIM_DnaG/twinkle"/>
</dbReference>
<organism evidence="2 3">
    <name type="scientific">Paenibacillus chartarius</name>
    <dbReference type="NCBI Taxonomy" id="747481"/>
    <lineage>
        <taxon>Bacteria</taxon>
        <taxon>Bacillati</taxon>
        <taxon>Bacillota</taxon>
        <taxon>Bacilli</taxon>
        <taxon>Bacillales</taxon>
        <taxon>Paenibacillaceae</taxon>
        <taxon>Paenibacillus</taxon>
    </lineage>
</organism>
<evidence type="ECO:0000313" key="2">
    <source>
        <dbReference type="EMBL" id="MFC0214888.1"/>
    </source>
</evidence>
<keyword evidence="3" id="KW-1185">Reference proteome</keyword>
<dbReference type="InterPro" id="IPR037068">
    <property type="entry name" value="DNA_primase_core_N_sf"/>
</dbReference>
<dbReference type="Pfam" id="PF13155">
    <property type="entry name" value="Toprim_2"/>
    <property type="match status" value="1"/>
</dbReference>
<dbReference type="Gene3D" id="3.90.980.10">
    <property type="entry name" value="DNA primase, catalytic core, N-terminal domain"/>
    <property type="match status" value="2"/>
</dbReference>
<dbReference type="InterPro" id="IPR007694">
    <property type="entry name" value="DNA_helicase_DnaB-like_C"/>
</dbReference>
<dbReference type="Gene3D" id="3.40.1360.10">
    <property type="match status" value="1"/>
</dbReference>
<dbReference type="PANTHER" id="PTHR30313">
    <property type="entry name" value="DNA PRIMASE"/>
    <property type="match status" value="1"/>
</dbReference>
<dbReference type="CDD" id="cd01029">
    <property type="entry name" value="TOPRIM_primases"/>
    <property type="match status" value="1"/>
</dbReference>
<dbReference type="Proteomes" id="UP001589776">
    <property type="component" value="Unassembled WGS sequence"/>
</dbReference>
<dbReference type="SUPFAM" id="SSF56731">
    <property type="entry name" value="DNA primase core"/>
    <property type="match status" value="1"/>
</dbReference>
<accession>A0ABV6DQG3</accession>
<dbReference type="Pfam" id="PF03796">
    <property type="entry name" value="DnaB_C"/>
    <property type="match status" value="1"/>
</dbReference>
<dbReference type="PROSITE" id="PS51199">
    <property type="entry name" value="SF4_HELICASE"/>
    <property type="match status" value="1"/>
</dbReference>
<dbReference type="PANTHER" id="PTHR30313:SF2">
    <property type="entry name" value="DNA PRIMASE"/>
    <property type="match status" value="1"/>
</dbReference>